<evidence type="ECO:0000313" key="3">
    <source>
        <dbReference type="Proteomes" id="UP001418222"/>
    </source>
</evidence>
<dbReference type="Gene3D" id="3.40.50.2000">
    <property type="entry name" value="Glycogen Phosphorylase B"/>
    <property type="match status" value="1"/>
</dbReference>
<dbReference type="SUPFAM" id="SSF53756">
    <property type="entry name" value="UDP-Glycosyltransferase/glycogen phosphorylase"/>
    <property type="match status" value="1"/>
</dbReference>
<organism evidence="2 3">
    <name type="scientific">Platanthera zijinensis</name>
    <dbReference type="NCBI Taxonomy" id="2320716"/>
    <lineage>
        <taxon>Eukaryota</taxon>
        <taxon>Viridiplantae</taxon>
        <taxon>Streptophyta</taxon>
        <taxon>Embryophyta</taxon>
        <taxon>Tracheophyta</taxon>
        <taxon>Spermatophyta</taxon>
        <taxon>Magnoliopsida</taxon>
        <taxon>Liliopsida</taxon>
        <taxon>Asparagales</taxon>
        <taxon>Orchidaceae</taxon>
        <taxon>Orchidoideae</taxon>
        <taxon>Orchideae</taxon>
        <taxon>Orchidinae</taxon>
        <taxon>Platanthera</taxon>
    </lineage>
</organism>
<accession>A0AAP0B6M5</accession>
<sequence>MPASSSSAPPPAWRATSSLPPDTSSSLSRRPVSLVPSSPLSISSSLFNSSGPSGASVAVLSRLCPKIVIDTVAYVSIPICFSVVISGIKLVIQEQNCYPRFRNHKPWPSTLCREDFHRVQCLLKVFPQDKSFVCGNPCRLSGGSGGGVPQAEARERGCSAGGGVSSCFFGVGCTERGIVARRGCVVLHRAVQHIRQLRVHQHSRQDACMSVDALSVVGCCTARCSTTPPNPGDSGGASLESVGRRIC</sequence>
<comment type="caution">
    <text evidence="2">The sequence shown here is derived from an EMBL/GenBank/DDBJ whole genome shotgun (WGS) entry which is preliminary data.</text>
</comment>
<reference evidence="2 3" key="1">
    <citation type="journal article" date="2022" name="Nat. Plants">
        <title>Genomes of leafy and leafless Platanthera orchids illuminate the evolution of mycoheterotrophy.</title>
        <authorList>
            <person name="Li M.H."/>
            <person name="Liu K.W."/>
            <person name="Li Z."/>
            <person name="Lu H.C."/>
            <person name="Ye Q.L."/>
            <person name="Zhang D."/>
            <person name="Wang J.Y."/>
            <person name="Li Y.F."/>
            <person name="Zhong Z.M."/>
            <person name="Liu X."/>
            <person name="Yu X."/>
            <person name="Liu D.K."/>
            <person name="Tu X.D."/>
            <person name="Liu B."/>
            <person name="Hao Y."/>
            <person name="Liao X.Y."/>
            <person name="Jiang Y.T."/>
            <person name="Sun W.H."/>
            <person name="Chen J."/>
            <person name="Chen Y.Q."/>
            <person name="Ai Y."/>
            <person name="Zhai J.W."/>
            <person name="Wu S.S."/>
            <person name="Zhou Z."/>
            <person name="Hsiao Y.Y."/>
            <person name="Wu W.L."/>
            <person name="Chen Y.Y."/>
            <person name="Lin Y.F."/>
            <person name="Hsu J.L."/>
            <person name="Li C.Y."/>
            <person name="Wang Z.W."/>
            <person name="Zhao X."/>
            <person name="Zhong W.Y."/>
            <person name="Ma X.K."/>
            <person name="Ma L."/>
            <person name="Huang J."/>
            <person name="Chen G.Z."/>
            <person name="Huang M.Z."/>
            <person name="Huang L."/>
            <person name="Peng D.H."/>
            <person name="Luo Y.B."/>
            <person name="Zou S.Q."/>
            <person name="Chen S.P."/>
            <person name="Lan S."/>
            <person name="Tsai W.C."/>
            <person name="Van de Peer Y."/>
            <person name="Liu Z.J."/>
        </authorList>
    </citation>
    <scope>NUCLEOTIDE SEQUENCE [LARGE SCALE GENOMIC DNA]</scope>
    <source>
        <strain evidence="2">Lor287</strain>
    </source>
</reference>
<feature type="region of interest" description="Disordered" evidence="1">
    <location>
        <begin position="227"/>
        <end position="247"/>
    </location>
</feature>
<dbReference type="Proteomes" id="UP001418222">
    <property type="component" value="Unassembled WGS sequence"/>
</dbReference>
<evidence type="ECO:0000313" key="2">
    <source>
        <dbReference type="EMBL" id="KAK8928596.1"/>
    </source>
</evidence>
<name>A0AAP0B6M5_9ASPA</name>
<proteinExistence type="predicted"/>
<dbReference type="AlphaFoldDB" id="A0AAP0B6M5"/>
<gene>
    <name evidence="2" type="ORF">KSP39_PZI017754</name>
</gene>
<keyword evidence="3" id="KW-1185">Reference proteome</keyword>
<dbReference type="EMBL" id="JBBWWQ010000015">
    <property type="protein sequence ID" value="KAK8928596.1"/>
    <property type="molecule type" value="Genomic_DNA"/>
</dbReference>
<feature type="region of interest" description="Disordered" evidence="1">
    <location>
        <begin position="1"/>
        <end position="35"/>
    </location>
</feature>
<evidence type="ECO:0000256" key="1">
    <source>
        <dbReference type="SAM" id="MobiDB-lite"/>
    </source>
</evidence>
<protein>
    <submittedName>
        <fullName evidence="2">Uncharacterized protein</fullName>
    </submittedName>
</protein>